<dbReference type="InterPro" id="IPR036291">
    <property type="entry name" value="NAD(P)-bd_dom_sf"/>
</dbReference>
<evidence type="ECO:0000256" key="1">
    <source>
        <dbReference type="ARBA" id="ARBA00004141"/>
    </source>
</evidence>
<dbReference type="GO" id="GO:0006813">
    <property type="term" value="P:potassium ion transport"/>
    <property type="evidence" value="ECO:0007669"/>
    <property type="project" value="InterPro"/>
</dbReference>
<evidence type="ECO:0000256" key="4">
    <source>
        <dbReference type="ARBA" id="ARBA00022449"/>
    </source>
</evidence>
<reference evidence="12 13" key="1">
    <citation type="submission" date="2017-08" db="EMBL/GenBank/DDBJ databases">
        <title>Halovibrio sewagensis sp. nov., isolated from wastewater of high salinity.</title>
        <authorList>
            <person name="Dong X."/>
            <person name="Zhang G."/>
        </authorList>
    </citation>
    <scope>NUCLEOTIDE SEQUENCE [LARGE SCALE GENOMIC DNA]</scope>
    <source>
        <strain evidence="12 13">YL5-2</strain>
    </source>
</reference>
<proteinExistence type="inferred from homology"/>
<dbReference type="EMBL" id="NSKD01000002">
    <property type="protein sequence ID" value="PAU81164.1"/>
    <property type="molecule type" value="Genomic_DNA"/>
</dbReference>
<sequence length="523" mass="55309">MLIEVVSLSFAFVFGLVVRQVGLPPLVGFLAAGFALNAWGPFFGLPPQAGPFLDHVAHLGVLMLLFSVGLKLKLRHLMEPAVVGGAILHFMISVGILGTGILCLLEISTANALLLATALAFSSTVLAAKVLEAKGELRSFHGRVAIGILILQDLIALVVLSVAGGQTPSPWALVVLALPLLRPVMHWLMDVAGHEELLVLMGVVLAVAVGGYGFEVVGLSPEVGALAMGVLLANHPRAQELSHSLWGLKEILLVGFFLQIGMSGLPDQQALLFALGMALLLPLKGILFFFLLILFRLRSRNAFLGALSLMSYSEFGLIVAAGVLEAWLVPLAITVAVSFLVAAPLNRIAHPLFDRMEPWLRRFERSSDHPDQQPLSLGQADILIVGMGRTGQAAYTAVGAGGLTVVGMDADPDKVANQCTRGHNVVYADAEDIELWQGLDLKGLQAVILAMPHLEGKLIAARNLRKMGFTGPIVANTFHDDEAAPLQRAGVSETYQAMAGAGIGIADKTREALSATHAPPAGA</sequence>
<feature type="transmembrane region" description="Helical" evidence="9">
    <location>
        <begin position="143"/>
        <end position="163"/>
    </location>
</feature>
<name>A0A2A2F8W9_9GAMM</name>
<dbReference type="AlphaFoldDB" id="A0A2A2F8W9"/>
<organism evidence="12 13">
    <name type="scientific">Halovibrio salipaludis</name>
    <dbReference type="NCBI Taxonomy" id="2032626"/>
    <lineage>
        <taxon>Bacteria</taxon>
        <taxon>Pseudomonadati</taxon>
        <taxon>Pseudomonadota</taxon>
        <taxon>Gammaproteobacteria</taxon>
        <taxon>Oceanospirillales</taxon>
        <taxon>Halomonadaceae</taxon>
        <taxon>Halovibrio</taxon>
    </lineage>
</organism>
<feature type="transmembrane region" description="Helical" evidence="9">
    <location>
        <begin position="113"/>
        <end position="131"/>
    </location>
</feature>
<evidence type="ECO:0000256" key="6">
    <source>
        <dbReference type="ARBA" id="ARBA00022989"/>
    </source>
</evidence>
<keyword evidence="6 9" id="KW-1133">Transmembrane helix</keyword>
<feature type="transmembrane region" description="Helical" evidence="9">
    <location>
        <begin position="302"/>
        <end position="321"/>
    </location>
</feature>
<dbReference type="InterPro" id="IPR038770">
    <property type="entry name" value="Na+/solute_symporter_sf"/>
</dbReference>
<evidence type="ECO:0000259" key="11">
    <source>
        <dbReference type="Pfam" id="PF02254"/>
    </source>
</evidence>
<evidence type="ECO:0000256" key="9">
    <source>
        <dbReference type="SAM" id="Phobius"/>
    </source>
</evidence>
<keyword evidence="5 9" id="KW-0812">Transmembrane</keyword>
<keyword evidence="8 9" id="KW-0472">Membrane</keyword>
<evidence type="ECO:0000256" key="3">
    <source>
        <dbReference type="ARBA" id="ARBA00022448"/>
    </source>
</evidence>
<evidence type="ECO:0000256" key="5">
    <source>
        <dbReference type="ARBA" id="ARBA00022692"/>
    </source>
</evidence>
<dbReference type="PANTHER" id="PTHR42751">
    <property type="entry name" value="SODIUM/HYDROGEN EXCHANGER FAMILY/TRKA DOMAIN PROTEIN"/>
    <property type="match status" value="1"/>
</dbReference>
<dbReference type="Gene3D" id="3.40.50.720">
    <property type="entry name" value="NAD(P)-binding Rossmann-like Domain"/>
    <property type="match status" value="1"/>
</dbReference>
<dbReference type="RefSeq" id="WP_095616891.1">
    <property type="nucleotide sequence ID" value="NZ_NSKD01000002.1"/>
</dbReference>
<dbReference type="SUPFAM" id="SSF51735">
    <property type="entry name" value="NAD(P)-binding Rossmann-fold domains"/>
    <property type="match status" value="1"/>
</dbReference>
<comment type="subcellular location">
    <subcellularLocation>
        <location evidence="1">Membrane</location>
        <topology evidence="1">Multi-pass membrane protein</topology>
    </subcellularLocation>
</comment>
<dbReference type="Pfam" id="PF02254">
    <property type="entry name" value="TrkA_N"/>
    <property type="match status" value="1"/>
</dbReference>
<evidence type="ECO:0000256" key="8">
    <source>
        <dbReference type="ARBA" id="ARBA00023136"/>
    </source>
</evidence>
<comment type="similarity">
    <text evidence="2">Belongs to the monovalent cation:proton antiporter 2 (CPA2) transporter (TC 2.A.37) family.</text>
</comment>
<protein>
    <submittedName>
        <fullName evidence="12">Sodium:proton exchanger</fullName>
    </submittedName>
</protein>
<dbReference type="Gene3D" id="1.20.1530.20">
    <property type="match status" value="1"/>
</dbReference>
<feature type="domain" description="Cation/H+ exchanger transmembrane" evidence="10">
    <location>
        <begin position="10"/>
        <end position="339"/>
    </location>
</feature>
<feature type="transmembrane region" description="Helical" evidence="9">
    <location>
        <begin position="197"/>
        <end position="214"/>
    </location>
</feature>
<feature type="transmembrane region" description="Helical" evidence="9">
    <location>
        <begin position="12"/>
        <end position="36"/>
    </location>
</feature>
<evidence type="ECO:0000256" key="2">
    <source>
        <dbReference type="ARBA" id="ARBA00005551"/>
    </source>
</evidence>
<evidence type="ECO:0000313" key="12">
    <source>
        <dbReference type="EMBL" id="PAU81164.1"/>
    </source>
</evidence>
<feature type="transmembrane region" description="Helical" evidence="9">
    <location>
        <begin position="271"/>
        <end position="295"/>
    </location>
</feature>
<dbReference type="GO" id="GO:1902600">
    <property type="term" value="P:proton transmembrane transport"/>
    <property type="evidence" value="ECO:0007669"/>
    <property type="project" value="InterPro"/>
</dbReference>
<dbReference type="GO" id="GO:0016020">
    <property type="term" value="C:membrane"/>
    <property type="evidence" value="ECO:0007669"/>
    <property type="project" value="UniProtKB-SubCell"/>
</dbReference>
<keyword evidence="3" id="KW-0813">Transport</keyword>
<dbReference type="PANTHER" id="PTHR42751:SF1">
    <property type="entry name" value="CATION_PROTON ANTIPORTER YBAL-RELATED"/>
    <property type="match status" value="1"/>
</dbReference>
<evidence type="ECO:0000256" key="7">
    <source>
        <dbReference type="ARBA" id="ARBA00023065"/>
    </source>
</evidence>
<feature type="transmembrane region" description="Helical" evidence="9">
    <location>
        <begin position="86"/>
        <end position="107"/>
    </location>
</feature>
<accession>A0A2A2F8W9</accession>
<keyword evidence="4" id="KW-0050">Antiport</keyword>
<comment type="caution">
    <text evidence="12">The sequence shown here is derived from an EMBL/GenBank/DDBJ whole genome shotgun (WGS) entry which is preliminary data.</text>
</comment>
<dbReference type="InterPro" id="IPR006153">
    <property type="entry name" value="Cation/H_exchanger_TM"/>
</dbReference>
<feature type="transmembrane region" description="Helical" evidence="9">
    <location>
        <begin position="56"/>
        <end position="74"/>
    </location>
</feature>
<feature type="transmembrane region" description="Helical" evidence="9">
    <location>
        <begin position="327"/>
        <end position="346"/>
    </location>
</feature>
<gene>
    <name evidence="12" type="ORF">CK501_06280</name>
</gene>
<dbReference type="OrthoDB" id="3418949at2"/>
<keyword evidence="7" id="KW-0406">Ion transport</keyword>
<feature type="domain" description="RCK N-terminal" evidence="11">
    <location>
        <begin position="382"/>
        <end position="493"/>
    </location>
</feature>
<evidence type="ECO:0000313" key="13">
    <source>
        <dbReference type="Proteomes" id="UP000218896"/>
    </source>
</evidence>
<keyword evidence="13" id="KW-1185">Reference proteome</keyword>
<evidence type="ECO:0000259" key="10">
    <source>
        <dbReference type="Pfam" id="PF00999"/>
    </source>
</evidence>
<dbReference type="InterPro" id="IPR003148">
    <property type="entry name" value="RCK_N"/>
</dbReference>
<dbReference type="GO" id="GO:0015297">
    <property type="term" value="F:antiporter activity"/>
    <property type="evidence" value="ECO:0007669"/>
    <property type="project" value="UniProtKB-KW"/>
</dbReference>
<dbReference type="Pfam" id="PF00999">
    <property type="entry name" value="Na_H_Exchanger"/>
    <property type="match status" value="1"/>
</dbReference>
<dbReference type="Proteomes" id="UP000218896">
    <property type="component" value="Unassembled WGS sequence"/>
</dbReference>